<accession>A0A835WU57</accession>
<dbReference type="SUPFAM" id="SSF52540">
    <property type="entry name" value="P-loop containing nucleoside triphosphate hydrolases"/>
    <property type="match status" value="1"/>
</dbReference>
<evidence type="ECO:0000259" key="8">
    <source>
        <dbReference type="SMART" id="SM00382"/>
    </source>
</evidence>
<keyword evidence="5" id="KW-0547">Nucleotide-binding</keyword>
<dbReference type="InterPro" id="IPR050238">
    <property type="entry name" value="DNA_Rep/Repair_Clamp_Loader"/>
</dbReference>
<dbReference type="InterPro" id="IPR027417">
    <property type="entry name" value="P-loop_NTPase"/>
</dbReference>
<dbReference type="GO" id="GO:0005634">
    <property type="term" value="C:nucleus"/>
    <property type="evidence" value="ECO:0007669"/>
    <property type="project" value="UniProtKB-SubCell"/>
</dbReference>
<keyword evidence="4" id="KW-0235">DNA replication</keyword>
<dbReference type="GO" id="GO:0005663">
    <property type="term" value="C:DNA replication factor C complex"/>
    <property type="evidence" value="ECO:0007669"/>
    <property type="project" value="TreeGrafter"/>
</dbReference>
<keyword evidence="10" id="KW-1185">Reference proteome</keyword>
<evidence type="ECO:0000256" key="5">
    <source>
        <dbReference type="ARBA" id="ARBA00022741"/>
    </source>
</evidence>
<evidence type="ECO:0000256" key="7">
    <source>
        <dbReference type="ARBA" id="ARBA00023242"/>
    </source>
</evidence>
<evidence type="ECO:0000256" key="4">
    <source>
        <dbReference type="ARBA" id="ARBA00022705"/>
    </source>
</evidence>
<dbReference type="InterPro" id="IPR013748">
    <property type="entry name" value="Rep_factorC_C"/>
</dbReference>
<dbReference type="Pfam" id="PF08542">
    <property type="entry name" value="Rep_fac_C"/>
    <property type="match status" value="1"/>
</dbReference>
<organism evidence="9 10">
    <name type="scientific">Chlamydomonas schloesseri</name>
    <dbReference type="NCBI Taxonomy" id="2026947"/>
    <lineage>
        <taxon>Eukaryota</taxon>
        <taxon>Viridiplantae</taxon>
        <taxon>Chlorophyta</taxon>
        <taxon>core chlorophytes</taxon>
        <taxon>Chlorophyceae</taxon>
        <taxon>CS clade</taxon>
        <taxon>Chlamydomonadales</taxon>
        <taxon>Chlamydomonadaceae</taxon>
        <taxon>Chlamydomonas</taxon>
    </lineage>
</organism>
<dbReference type="InterPro" id="IPR003593">
    <property type="entry name" value="AAA+_ATPase"/>
</dbReference>
<dbReference type="InterPro" id="IPR008921">
    <property type="entry name" value="DNA_pol3_clamp-load_cplx_C"/>
</dbReference>
<protein>
    <recommendedName>
        <fullName evidence="8">AAA+ ATPase domain-containing protein</fullName>
    </recommendedName>
</protein>
<evidence type="ECO:0000256" key="2">
    <source>
        <dbReference type="ARBA" id="ARBA00005378"/>
    </source>
</evidence>
<dbReference type="Gene3D" id="1.10.8.60">
    <property type="match status" value="1"/>
</dbReference>
<evidence type="ECO:0000256" key="3">
    <source>
        <dbReference type="ARBA" id="ARBA00011480"/>
    </source>
</evidence>
<dbReference type="CDD" id="cd18140">
    <property type="entry name" value="HLD_clamp_RFC"/>
    <property type="match status" value="1"/>
</dbReference>
<dbReference type="FunFam" id="1.10.8.60:FF:000028">
    <property type="entry name" value="Replication factor C subunit 5"/>
    <property type="match status" value="1"/>
</dbReference>
<feature type="domain" description="AAA+ ATPase" evidence="8">
    <location>
        <begin position="68"/>
        <end position="195"/>
    </location>
</feature>
<dbReference type="NCBIfam" id="NF001679">
    <property type="entry name" value="PRK00440.1"/>
    <property type="match status" value="1"/>
</dbReference>
<keyword evidence="6" id="KW-0067">ATP-binding</keyword>
<evidence type="ECO:0000313" key="10">
    <source>
        <dbReference type="Proteomes" id="UP000613740"/>
    </source>
</evidence>
<dbReference type="GO" id="GO:0003689">
    <property type="term" value="F:DNA clamp loader activity"/>
    <property type="evidence" value="ECO:0007669"/>
    <property type="project" value="TreeGrafter"/>
</dbReference>
<name>A0A835WU57_9CHLO</name>
<dbReference type="SMART" id="SM00382">
    <property type="entry name" value="AAA"/>
    <property type="match status" value="1"/>
</dbReference>
<dbReference type="SUPFAM" id="SSF48019">
    <property type="entry name" value="post-AAA+ oligomerization domain-like"/>
    <property type="match status" value="1"/>
</dbReference>
<keyword evidence="7" id="KW-0539">Nucleus</keyword>
<dbReference type="AlphaFoldDB" id="A0A835WU57"/>
<proteinExistence type="inferred from homology"/>
<dbReference type="GO" id="GO:0003677">
    <property type="term" value="F:DNA binding"/>
    <property type="evidence" value="ECO:0007669"/>
    <property type="project" value="InterPro"/>
</dbReference>
<comment type="subcellular location">
    <subcellularLocation>
        <location evidence="1">Nucleus</location>
    </subcellularLocation>
</comment>
<dbReference type="Proteomes" id="UP000613740">
    <property type="component" value="Unassembled WGS sequence"/>
</dbReference>
<evidence type="ECO:0000256" key="1">
    <source>
        <dbReference type="ARBA" id="ARBA00004123"/>
    </source>
</evidence>
<comment type="similarity">
    <text evidence="2">Belongs to the activator 1 small subunits family.</text>
</comment>
<dbReference type="InterPro" id="IPR047854">
    <property type="entry name" value="RFC_lid"/>
</dbReference>
<dbReference type="PANTHER" id="PTHR11669:SF9">
    <property type="entry name" value="REPLICATION FACTOR C SUBUNIT 5"/>
    <property type="match status" value="1"/>
</dbReference>
<dbReference type="OrthoDB" id="4199794at2759"/>
<evidence type="ECO:0000256" key="6">
    <source>
        <dbReference type="ARBA" id="ARBA00022840"/>
    </source>
</evidence>
<evidence type="ECO:0000313" key="9">
    <source>
        <dbReference type="EMBL" id="KAG2453484.1"/>
    </source>
</evidence>
<dbReference type="Gene3D" id="3.40.50.300">
    <property type="entry name" value="P-loop containing nucleotide triphosphate hydrolases"/>
    <property type="match status" value="1"/>
</dbReference>
<dbReference type="GO" id="GO:0005524">
    <property type="term" value="F:ATP binding"/>
    <property type="evidence" value="ECO:0007669"/>
    <property type="project" value="UniProtKB-KW"/>
</dbReference>
<dbReference type="GO" id="GO:0016887">
    <property type="term" value="F:ATP hydrolysis activity"/>
    <property type="evidence" value="ECO:0007669"/>
    <property type="project" value="InterPro"/>
</dbReference>
<dbReference type="EMBL" id="JAEHOD010000003">
    <property type="protein sequence ID" value="KAG2453484.1"/>
    <property type="molecule type" value="Genomic_DNA"/>
</dbReference>
<dbReference type="GO" id="GO:0006261">
    <property type="term" value="P:DNA-templated DNA replication"/>
    <property type="evidence" value="ECO:0007669"/>
    <property type="project" value="TreeGrafter"/>
</dbReference>
<dbReference type="InterPro" id="IPR003959">
    <property type="entry name" value="ATPase_AAA_core"/>
</dbReference>
<dbReference type="GO" id="GO:0006281">
    <property type="term" value="P:DNA repair"/>
    <property type="evidence" value="ECO:0007669"/>
    <property type="project" value="TreeGrafter"/>
</dbReference>
<comment type="caution">
    <text evidence="9">The sequence shown here is derived from an EMBL/GenBank/DDBJ whole genome shotgun (WGS) entry which is preliminary data.</text>
</comment>
<comment type="subunit">
    <text evidence="3">Heterotetramer of subunits RFC2, RFC3, RFC4 and RFC5 that can form a complex with RFC1.</text>
</comment>
<gene>
    <name evidence="9" type="ORF">HYH02_001705</name>
</gene>
<dbReference type="CDD" id="cd00009">
    <property type="entry name" value="AAA"/>
    <property type="match status" value="1"/>
</dbReference>
<dbReference type="FunFam" id="1.20.272.10:FF:000004">
    <property type="entry name" value="Replication factor C subunit 5"/>
    <property type="match status" value="1"/>
</dbReference>
<reference evidence="9" key="1">
    <citation type="journal article" date="2020" name="bioRxiv">
        <title>Comparative genomics of Chlamydomonas.</title>
        <authorList>
            <person name="Craig R.J."/>
            <person name="Hasan A.R."/>
            <person name="Ness R.W."/>
            <person name="Keightley P.D."/>
        </authorList>
    </citation>
    <scope>NUCLEOTIDE SEQUENCE</scope>
    <source>
        <strain evidence="9">CCAP 11/173</strain>
    </source>
</reference>
<dbReference type="Gene3D" id="1.20.272.10">
    <property type="match status" value="1"/>
</dbReference>
<dbReference type="FunFam" id="3.40.50.300:FF:000129">
    <property type="entry name" value="Replication factor C subunit 5"/>
    <property type="match status" value="1"/>
</dbReference>
<dbReference type="PANTHER" id="PTHR11669">
    <property type="entry name" value="REPLICATION FACTOR C / DNA POLYMERASE III GAMMA-TAU SUBUNIT"/>
    <property type="match status" value="1"/>
</dbReference>
<sequence length="356" mass="39333">MAIAAQDMSAMAKMDEVMAAPSNRLKTDGTVDGRDAPWVEKYRPKKLDDVAAHKEIIDTIKRLTSENRLPHLLLYGPPGTGKTSTILAVARQIYGPSIANMTLELNASDERGISVVRQEIQDFASTRSVFSNKFKLIILDECDAMTNDAQAALRRVIEKYTRNARFCLICNYVSKIIPALQSRCTKFRFAPLNPHFVRERLQFVADVEKMKLGPGGLDAVVQLGNGDMRRSLNILQSCHMAFDTVDQAAVYTCTGNPLPADIERVLTWLLNDRVAEVFASILKLQVDKGIALVDIVRELHPFVMALSIPVAAKVALVERLADVEHRLAFSTSEKLQLGALVAAFVRARETIAAAAK</sequence>
<dbReference type="Pfam" id="PF00004">
    <property type="entry name" value="AAA"/>
    <property type="match status" value="1"/>
</dbReference>